<keyword evidence="3" id="KW-1185">Reference proteome</keyword>
<dbReference type="Gramene" id="evm.model.04.2310">
    <property type="protein sequence ID" value="cds.evm.model.04.2310"/>
    <property type="gene ID" value="evm.TU.04.2310"/>
</dbReference>
<dbReference type="EMBL" id="UZAU01000407">
    <property type="status" value="NOT_ANNOTATED_CDS"/>
    <property type="molecule type" value="Genomic_DNA"/>
</dbReference>
<dbReference type="AlphaFoldDB" id="A0A803PGB8"/>
<dbReference type="PANTHER" id="PTHR34463:SF11">
    <property type="entry name" value="GLYCINE-RICH PROTEIN LIKE"/>
    <property type="match status" value="1"/>
</dbReference>
<keyword evidence="1" id="KW-0732">Signal</keyword>
<name>A0A803PGB8_CANSA</name>
<evidence type="ECO:0000313" key="3">
    <source>
        <dbReference type="Proteomes" id="UP000596661"/>
    </source>
</evidence>
<dbReference type="PANTHER" id="PTHR34463">
    <property type="entry name" value="GLYCINE-RICH PROTEIN"/>
    <property type="match status" value="1"/>
</dbReference>
<evidence type="ECO:0000256" key="1">
    <source>
        <dbReference type="SAM" id="SignalP"/>
    </source>
</evidence>
<protein>
    <submittedName>
        <fullName evidence="2">Uncharacterized protein</fullName>
    </submittedName>
</protein>
<proteinExistence type="predicted"/>
<accession>A0A803PGB8</accession>
<sequence length="82" mass="8801">MASKWCIALFIALAVAHQVTARNVPAASKDAAAGLDDQKNFMTYGGMGGYSGVGNNGFLFLRMRVGDRFKSPHVEVFDSTES</sequence>
<dbReference type="EnsemblPlants" id="evm.model.04.2310">
    <property type="protein sequence ID" value="cds.evm.model.04.2310"/>
    <property type="gene ID" value="evm.TU.04.2310"/>
</dbReference>
<organism evidence="2 3">
    <name type="scientific">Cannabis sativa</name>
    <name type="common">Hemp</name>
    <name type="synonym">Marijuana</name>
    <dbReference type="NCBI Taxonomy" id="3483"/>
    <lineage>
        <taxon>Eukaryota</taxon>
        <taxon>Viridiplantae</taxon>
        <taxon>Streptophyta</taxon>
        <taxon>Embryophyta</taxon>
        <taxon>Tracheophyta</taxon>
        <taxon>Spermatophyta</taxon>
        <taxon>Magnoliopsida</taxon>
        <taxon>eudicotyledons</taxon>
        <taxon>Gunneridae</taxon>
        <taxon>Pentapetalae</taxon>
        <taxon>rosids</taxon>
        <taxon>fabids</taxon>
        <taxon>Rosales</taxon>
        <taxon>Cannabaceae</taxon>
        <taxon>Cannabis</taxon>
    </lineage>
</organism>
<feature type="chain" id="PRO_5031275406" evidence="1">
    <location>
        <begin position="22"/>
        <end position="82"/>
    </location>
</feature>
<feature type="signal peptide" evidence="1">
    <location>
        <begin position="1"/>
        <end position="21"/>
    </location>
</feature>
<dbReference type="Proteomes" id="UP000596661">
    <property type="component" value="Chromosome 4"/>
</dbReference>
<reference evidence="2" key="2">
    <citation type="submission" date="2021-03" db="UniProtKB">
        <authorList>
            <consortium name="EnsemblPlants"/>
        </authorList>
    </citation>
    <scope>IDENTIFICATION</scope>
</reference>
<reference evidence="2" key="1">
    <citation type="submission" date="2018-11" db="EMBL/GenBank/DDBJ databases">
        <authorList>
            <person name="Grassa J C."/>
        </authorList>
    </citation>
    <scope>NUCLEOTIDE SEQUENCE [LARGE SCALE GENOMIC DNA]</scope>
</reference>
<evidence type="ECO:0000313" key="2">
    <source>
        <dbReference type="EnsemblPlants" id="cds.evm.model.04.2310"/>
    </source>
</evidence>